<evidence type="ECO:0000313" key="3">
    <source>
        <dbReference type="Proteomes" id="UP000782610"/>
    </source>
</evidence>
<dbReference type="AlphaFoldDB" id="A0A933L0A4"/>
<keyword evidence="1" id="KW-0472">Membrane</keyword>
<evidence type="ECO:0000256" key="1">
    <source>
        <dbReference type="SAM" id="Phobius"/>
    </source>
</evidence>
<reference evidence="2" key="1">
    <citation type="submission" date="2020-07" db="EMBL/GenBank/DDBJ databases">
        <title>Huge and variable diversity of episymbiotic CPR bacteria and DPANN archaea in groundwater ecosystems.</title>
        <authorList>
            <person name="He C.Y."/>
            <person name="Keren R."/>
            <person name="Whittaker M."/>
            <person name="Farag I.F."/>
            <person name="Doudna J."/>
            <person name="Cate J.H.D."/>
            <person name="Banfield J.F."/>
        </authorList>
    </citation>
    <scope>NUCLEOTIDE SEQUENCE</scope>
    <source>
        <strain evidence="2">NC_groundwater_1586_Pr3_B-0.1um_66_15</strain>
    </source>
</reference>
<protein>
    <submittedName>
        <fullName evidence="2">Uncharacterized protein</fullName>
    </submittedName>
</protein>
<organism evidence="2 3">
    <name type="scientific">Devosia nanyangense</name>
    <dbReference type="NCBI Taxonomy" id="1228055"/>
    <lineage>
        <taxon>Bacteria</taxon>
        <taxon>Pseudomonadati</taxon>
        <taxon>Pseudomonadota</taxon>
        <taxon>Alphaproteobacteria</taxon>
        <taxon>Hyphomicrobiales</taxon>
        <taxon>Devosiaceae</taxon>
        <taxon>Devosia</taxon>
    </lineage>
</organism>
<dbReference type="Proteomes" id="UP000782610">
    <property type="component" value="Unassembled WGS sequence"/>
</dbReference>
<comment type="caution">
    <text evidence="2">The sequence shown here is derived from an EMBL/GenBank/DDBJ whole genome shotgun (WGS) entry which is preliminary data.</text>
</comment>
<gene>
    <name evidence="2" type="ORF">HY834_00645</name>
</gene>
<name>A0A933L0A4_9HYPH</name>
<accession>A0A933L0A4</accession>
<dbReference type="EMBL" id="JACRAF010000003">
    <property type="protein sequence ID" value="MBI4920231.1"/>
    <property type="molecule type" value="Genomic_DNA"/>
</dbReference>
<sequence>MDLVILVLSVVLPLLPVILFPTRFFGRGLGSTALGAALLVGMMMLLYFGLQSLTGDSGGPETALTGVTDADLSALEKLFK</sequence>
<keyword evidence="1" id="KW-0812">Transmembrane</keyword>
<keyword evidence="1" id="KW-1133">Transmembrane helix</keyword>
<feature type="transmembrane region" description="Helical" evidence="1">
    <location>
        <begin position="29"/>
        <end position="50"/>
    </location>
</feature>
<proteinExistence type="predicted"/>
<evidence type="ECO:0000313" key="2">
    <source>
        <dbReference type="EMBL" id="MBI4920231.1"/>
    </source>
</evidence>